<organism evidence="4 5">
    <name type="scientific">Phytophthora fragariae</name>
    <dbReference type="NCBI Taxonomy" id="53985"/>
    <lineage>
        <taxon>Eukaryota</taxon>
        <taxon>Sar</taxon>
        <taxon>Stramenopiles</taxon>
        <taxon>Oomycota</taxon>
        <taxon>Peronosporomycetes</taxon>
        <taxon>Peronosporales</taxon>
        <taxon>Peronosporaceae</taxon>
        <taxon>Phytophthora</taxon>
    </lineage>
</organism>
<evidence type="ECO:0000313" key="6">
    <source>
        <dbReference type="Proteomes" id="UP000488956"/>
    </source>
</evidence>
<dbReference type="Proteomes" id="UP000488956">
    <property type="component" value="Unassembled WGS sequence"/>
</dbReference>
<evidence type="ECO:0000256" key="2">
    <source>
        <dbReference type="SAM" id="MobiDB-lite"/>
    </source>
</evidence>
<evidence type="ECO:0000313" key="4">
    <source>
        <dbReference type="EMBL" id="KAE9202308.1"/>
    </source>
</evidence>
<evidence type="ECO:0000313" key="3">
    <source>
        <dbReference type="EMBL" id="KAE9070962.1"/>
    </source>
</evidence>
<dbReference type="EMBL" id="QXFX01003136">
    <property type="protein sequence ID" value="KAE9070962.1"/>
    <property type="molecule type" value="Genomic_DNA"/>
</dbReference>
<dbReference type="Proteomes" id="UP000476176">
    <property type="component" value="Unassembled WGS sequence"/>
</dbReference>
<feature type="compositionally biased region" description="Polar residues" evidence="2">
    <location>
        <begin position="151"/>
        <end position="161"/>
    </location>
</feature>
<feature type="region of interest" description="Disordered" evidence="2">
    <location>
        <begin position="96"/>
        <end position="126"/>
    </location>
</feature>
<evidence type="ECO:0000256" key="1">
    <source>
        <dbReference type="SAM" id="Coils"/>
    </source>
</evidence>
<reference evidence="5 6" key="1">
    <citation type="submission" date="2018-09" db="EMBL/GenBank/DDBJ databases">
        <title>Genomic investigation of the strawberry pathogen Phytophthora fragariae indicates pathogenicity is determined by transcriptional variation in three key races.</title>
        <authorList>
            <person name="Adams T.M."/>
            <person name="Armitage A.D."/>
            <person name="Sobczyk M.K."/>
            <person name="Bates H.J."/>
            <person name="Dunwell J.M."/>
            <person name="Nellist C.F."/>
            <person name="Harrison R.J."/>
        </authorList>
    </citation>
    <scope>NUCLEOTIDE SEQUENCE [LARGE SCALE GENOMIC DNA]</scope>
    <source>
        <strain evidence="4 5">BC-23</strain>
        <strain evidence="3 6">ONT-3</strain>
    </source>
</reference>
<dbReference type="EMBL" id="QXGC01001468">
    <property type="protein sequence ID" value="KAE9202308.1"/>
    <property type="molecule type" value="Genomic_DNA"/>
</dbReference>
<feature type="region of interest" description="Disordered" evidence="2">
    <location>
        <begin position="141"/>
        <end position="225"/>
    </location>
</feature>
<accession>A0A6G0NCG6</accession>
<evidence type="ECO:0000313" key="5">
    <source>
        <dbReference type="Proteomes" id="UP000476176"/>
    </source>
</evidence>
<sequence>MSPEVVETLRAEGALNEHQRVEATLVDFQAQLESEKNRQALEVVEEKARLESEGRRQALELEATRKELLALREARERDREAAINVQKYYASQLREKRAATTQSNSRDEVSVNPQVPAQAAQTTADGHFAAQLQATLRNLQQARVKNDAASRSRSATQMKTEQSSEKRGPSGRSPPGVSDPPKKDAGKSGSSRGNSARNTSKRGNDPHDSDPDSDSDKKDDNSSDD</sequence>
<feature type="compositionally biased region" description="Basic and acidic residues" evidence="2">
    <location>
        <begin position="202"/>
        <end position="225"/>
    </location>
</feature>
<protein>
    <submittedName>
        <fullName evidence="4">Uncharacterized protein</fullName>
    </submittedName>
</protein>
<feature type="coiled-coil region" evidence="1">
    <location>
        <begin position="18"/>
        <end position="81"/>
    </location>
</feature>
<gene>
    <name evidence="4" type="ORF">PF004_g18455</name>
    <name evidence="3" type="ORF">PF010_g26067</name>
</gene>
<comment type="caution">
    <text evidence="4">The sequence shown here is derived from an EMBL/GenBank/DDBJ whole genome shotgun (WGS) entry which is preliminary data.</text>
</comment>
<keyword evidence="1" id="KW-0175">Coiled coil</keyword>
<dbReference type="AlphaFoldDB" id="A0A6G0NCG6"/>
<name>A0A6G0NCG6_9STRA</name>
<feature type="compositionally biased region" description="Polar residues" evidence="2">
    <location>
        <begin position="188"/>
        <end position="198"/>
    </location>
</feature>
<proteinExistence type="predicted"/>